<dbReference type="NCBIfam" id="TIGR01764">
    <property type="entry name" value="excise"/>
    <property type="match status" value="1"/>
</dbReference>
<dbReference type="EMBL" id="DVIT01000059">
    <property type="protein sequence ID" value="HIS48613.1"/>
    <property type="molecule type" value="Genomic_DNA"/>
</dbReference>
<reference evidence="2" key="2">
    <citation type="journal article" date="2021" name="PeerJ">
        <title>Extensive microbial diversity within the chicken gut microbiome revealed by metagenomics and culture.</title>
        <authorList>
            <person name="Gilroy R."/>
            <person name="Ravi A."/>
            <person name="Getino M."/>
            <person name="Pursley I."/>
            <person name="Horton D.L."/>
            <person name="Alikhan N.F."/>
            <person name="Baker D."/>
            <person name="Gharbi K."/>
            <person name="Hall N."/>
            <person name="Watson M."/>
            <person name="Adriaenssens E.M."/>
            <person name="Foster-Nyarko E."/>
            <person name="Jarju S."/>
            <person name="Secka A."/>
            <person name="Antonio M."/>
            <person name="Oren A."/>
            <person name="Chaudhuri R.R."/>
            <person name="La Ragione R."/>
            <person name="Hildebrand F."/>
            <person name="Pallen M.J."/>
        </authorList>
    </citation>
    <scope>NUCLEOTIDE SEQUENCE</scope>
    <source>
        <strain evidence="2">CHK178-757</strain>
    </source>
</reference>
<feature type="domain" description="Helix-turn-helix" evidence="1">
    <location>
        <begin position="9"/>
        <end position="57"/>
    </location>
</feature>
<evidence type="ECO:0000259" key="1">
    <source>
        <dbReference type="Pfam" id="PF12728"/>
    </source>
</evidence>
<accession>A0A9D1JRX3</accession>
<evidence type="ECO:0000313" key="2">
    <source>
        <dbReference type="EMBL" id="HIS48613.1"/>
    </source>
</evidence>
<name>A0A9D1JRX3_9FIRM</name>
<evidence type="ECO:0000313" key="3">
    <source>
        <dbReference type="Proteomes" id="UP000823927"/>
    </source>
</evidence>
<organism evidence="2 3">
    <name type="scientific">Candidatus Scybalocola faecigallinarum</name>
    <dbReference type="NCBI Taxonomy" id="2840941"/>
    <lineage>
        <taxon>Bacteria</taxon>
        <taxon>Bacillati</taxon>
        <taxon>Bacillota</taxon>
        <taxon>Clostridia</taxon>
        <taxon>Lachnospirales</taxon>
        <taxon>Lachnospiraceae</taxon>
        <taxon>Lachnospiraceae incertae sedis</taxon>
        <taxon>Candidatus Scybalocola (ex Gilroy et al. 2021)</taxon>
    </lineage>
</organism>
<protein>
    <submittedName>
        <fullName evidence="2">Helix-turn-helix domain-containing protein</fullName>
    </submittedName>
</protein>
<dbReference type="InterPro" id="IPR010093">
    <property type="entry name" value="SinI_DNA-bd"/>
</dbReference>
<dbReference type="AlphaFoldDB" id="A0A9D1JRX3"/>
<proteinExistence type="predicted"/>
<reference evidence="2" key="1">
    <citation type="submission" date="2020-10" db="EMBL/GenBank/DDBJ databases">
        <authorList>
            <person name="Gilroy R."/>
        </authorList>
    </citation>
    <scope>NUCLEOTIDE SEQUENCE</scope>
    <source>
        <strain evidence="2">CHK178-757</strain>
    </source>
</reference>
<comment type="caution">
    <text evidence="2">The sequence shown here is derived from an EMBL/GenBank/DDBJ whole genome shotgun (WGS) entry which is preliminary data.</text>
</comment>
<gene>
    <name evidence="2" type="ORF">IAB46_13880</name>
</gene>
<dbReference type="Pfam" id="PF12728">
    <property type="entry name" value="HTH_17"/>
    <property type="match status" value="1"/>
</dbReference>
<dbReference type="Proteomes" id="UP000823927">
    <property type="component" value="Unassembled WGS sequence"/>
</dbReference>
<dbReference type="GO" id="GO:0003677">
    <property type="term" value="F:DNA binding"/>
    <property type="evidence" value="ECO:0007669"/>
    <property type="project" value="InterPro"/>
</dbReference>
<dbReference type="InterPro" id="IPR041657">
    <property type="entry name" value="HTH_17"/>
</dbReference>
<sequence>MFESYDDILTVPEIAEILKIGRTQVYKMLKSGQIKGFKPGKDWKVSRQALAEYVLSQNQAVKK</sequence>